<dbReference type="InParanoid" id="A0A2V0PLF7"/>
<feature type="region of interest" description="Disordered" evidence="1">
    <location>
        <begin position="52"/>
        <end position="74"/>
    </location>
</feature>
<sequence length="785" mass="78493">MATLLAALRGSHRATPAALLQQAALPGWWTAAAAAADGAAVPAAERAAATAAASTSGAATQAGWHQHQQSRAFAHHAHRNDPYTTAPTNYVQLLQHITSARRLVRLESLLRDHGPKFDALHVAAAIAVVPRLLGAAVERGGGLTPEQARRPRAVLEQLQELAAAHAERLQARQIANIVWALGKCHKVLGARETDSQARALAGQLLSELAGGGYRKLHQGGGAGDAAQLLHGMARLRLRRAGALEALAAFVADPRRPATVGQLALAAWGFGRLAWRDEALLESVAARVAAERLYLRPWSMAALLRTFTLQRFRHDGLAAAIAEVALQQLRDCRPLHLGVLAWGLARQRLAPEAAEQLRAGLARAAGAQLEGFGAVELGLLLEGLEGLGGADPALLGAVAEGIAKEAEVVLGPGDAARVLGAFAAAAARGELPAGAPLGAMVDRVAAAAARSTGAFAPPQVEAVSLSLARLMPLAGGGAGRGGEEAGGEGGGGGGGADAGAAASVQRLLTRLGVRAAQRPELYGPRRLAQLLRSFSAAGLVHERLAEAAAERLRGECDALAAGGGGGRDGADEEPAAPAGVQPHQVPNPGHALAGPIDLAAALAGVKRLRAPAAAALAAAAAPRLGDLRARKLAALLGALTSRGELLADGAVRALAVAAADDAERRLALPGGGGGGGGGAEGGGGGEGGVPPAFAAGLALAFARCVQHGLLSARGPALVDDLLARASEAGDGLPPRAAREALAALATAGVEGPAGLRAAAEGVLRAAGSGAAGGGAGGGDLMEAWES</sequence>
<dbReference type="STRING" id="307507.A0A2V0PLF7"/>
<organism evidence="2 3">
    <name type="scientific">Raphidocelis subcapitata</name>
    <dbReference type="NCBI Taxonomy" id="307507"/>
    <lineage>
        <taxon>Eukaryota</taxon>
        <taxon>Viridiplantae</taxon>
        <taxon>Chlorophyta</taxon>
        <taxon>core chlorophytes</taxon>
        <taxon>Chlorophyceae</taxon>
        <taxon>CS clade</taxon>
        <taxon>Sphaeropleales</taxon>
        <taxon>Selenastraceae</taxon>
        <taxon>Raphidocelis</taxon>
    </lineage>
</organism>
<gene>
    <name evidence="2" type="ORF">Rsub_11477</name>
</gene>
<reference evidence="2 3" key="1">
    <citation type="journal article" date="2018" name="Sci. Rep.">
        <title>Raphidocelis subcapitata (=Pseudokirchneriella subcapitata) provides an insight into genome evolution and environmental adaptations in the Sphaeropleales.</title>
        <authorList>
            <person name="Suzuki S."/>
            <person name="Yamaguchi H."/>
            <person name="Nakajima N."/>
            <person name="Kawachi M."/>
        </authorList>
    </citation>
    <scope>NUCLEOTIDE SEQUENCE [LARGE SCALE GENOMIC DNA]</scope>
    <source>
        <strain evidence="2 3">NIES-35</strain>
    </source>
</reference>
<comment type="caution">
    <text evidence="2">The sequence shown here is derived from an EMBL/GenBank/DDBJ whole genome shotgun (WGS) entry which is preliminary data.</text>
</comment>
<name>A0A2V0PLF7_9CHLO</name>
<dbReference type="EMBL" id="BDRX01000137">
    <property type="protein sequence ID" value="GBF98873.1"/>
    <property type="molecule type" value="Genomic_DNA"/>
</dbReference>
<accession>A0A2V0PLF7</accession>
<dbReference type="AlphaFoldDB" id="A0A2V0PLF7"/>
<evidence type="ECO:0000313" key="3">
    <source>
        <dbReference type="Proteomes" id="UP000247498"/>
    </source>
</evidence>
<evidence type="ECO:0008006" key="4">
    <source>
        <dbReference type="Google" id="ProtNLM"/>
    </source>
</evidence>
<feature type="region of interest" description="Disordered" evidence="1">
    <location>
        <begin position="559"/>
        <end position="579"/>
    </location>
</feature>
<feature type="compositionally biased region" description="Gly residues" evidence="1">
    <location>
        <begin position="486"/>
        <end position="496"/>
    </location>
</feature>
<feature type="compositionally biased region" description="Low complexity" evidence="1">
    <location>
        <begin position="52"/>
        <end position="63"/>
    </location>
</feature>
<protein>
    <recommendedName>
        <fullName evidence="4">FAST kinase leucine-rich domain-containing protein</fullName>
    </recommendedName>
</protein>
<evidence type="ECO:0000313" key="2">
    <source>
        <dbReference type="EMBL" id="GBF98873.1"/>
    </source>
</evidence>
<dbReference type="OrthoDB" id="533340at2759"/>
<feature type="region of interest" description="Disordered" evidence="1">
    <location>
        <begin position="477"/>
        <end position="498"/>
    </location>
</feature>
<dbReference type="Proteomes" id="UP000247498">
    <property type="component" value="Unassembled WGS sequence"/>
</dbReference>
<proteinExistence type="predicted"/>
<keyword evidence="3" id="KW-1185">Reference proteome</keyword>
<evidence type="ECO:0000256" key="1">
    <source>
        <dbReference type="SAM" id="MobiDB-lite"/>
    </source>
</evidence>